<organism evidence="2 4">
    <name type="scientific">Pseudomonas edaphica</name>
    <dbReference type="NCBI Taxonomy" id="2006980"/>
    <lineage>
        <taxon>Bacteria</taxon>
        <taxon>Pseudomonadati</taxon>
        <taxon>Pseudomonadota</taxon>
        <taxon>Gammaproteobacteria</taxon>
        <taxon>Pseudomonadales</taxon>
        <taxon>Pseudomonadaceae</taxon>
        <taxon>Pseudomonas</taxon>
    </lineage>
</organism>
<name>A0A7Y8FK20_9PSED</name>
<dbReference type="AlphaFoldDB" id="A0A7Y8FK20"/>
<dbReference type="Gene3D" id="3.30.70.1230">
    <property type="entry name" value="Nucleotide cyclase"/>
    <property type="match status" value="1"/>
</dbReference>
<dbReference type="Proteomes" id="UP000563268">
    <property type="component" value="Unassembled WGS sequence"/>
</dbReference>
<proteinExistence type="predicted"/>
<accession>A0A7Y8FK20</accession>
<reference evidence="3 4" key="1">
    <citation type="submission" date="2020-04" db="EMBL/GenBank/DDBJ databases">
        <title>Molecular characterization of pseudomonads from Agaricus bisporus reveal novel blotch 2 pathogens in Western Europe.</title>
        <authorList>
            <person name="Taparia T."/>
            <person name="Krijger M."/>
            <person name="Haynes E."/>
            <person name="Elpinstone J.G."/>
            <person name="Noble R."/>
            <person name="Van Der Wolf J."/>
        </authorList>
    </citation>
    <scope>NUCLEOTIDE SEQUENCE [LARGE SCALE GENOMIC DNA]</scope>
    <source>
        <strain evidence="2 4">K6002</strain>
        <strain evidence="1 3">K7002</strain>
    </source>
</reference>
<gene>
    <name evidence="1" type="ORF">HX788_21660</name>
    <name evidence="2" type="ORF">HX795_01625</name>
</gene>
<sequence length="299" mass="33716">MRSFQGAVLFVDMLGFSALTRGRLKLTESEYMPWKIKPGGKFPHQLLAAQILLAFRKALMRTGRRFKAVKLAQLSDCAFLWSEDICAVTDAGRFLMHEAIEAGLLCRGGLAFGDVHEPNKIDHSIGAFIVGDAVTRAATYETMGKGMRIFTDSDTASEILFKRPHESFQALINPLVGETVDEWLWYSPEPILELSQDRLTLRPAIEKLVSCHTMLRYSPRFAWNAASPEGCRQLACSIVAISDAMQKLSQGYGEYEFTVEHLSSAMQTRKDSIRERVHKQFSEELLGLAMYRDRKKTRG</sequence>
<dbReference type="SUPFAM" id="SSF55073">
    <property type="entry name" value="Nucleotide cyclase"/>
    <property type="match status" value="1"/>
</dbReference>
<dbReference type="RefSeq" id="WP_176991817.1">
    <property type="nucleotide sequence ID" value="NZ_JACARL010000015.1"/>
</dbReference>
<evidence type="ECO:0000313" key="2">
    <source>
        <dbReference type="EMBL" id="NWE80792.1"/>
    </source>
</evidence>
<evidence type="ECO:0000313" key="3">
    <source>
        <dbReference type="Proteomes" id="UP000563268"/>
    </source>
</evidence>
<dbReference type="EMBL" id="JACARM010000040">
    <property type="protein sequence ID" value="NWE09718.1"/>
    <property type="molecule type" value="Genomic_DNA"/>
</dbReference>
<dbReference type="EMBL" id="JACARL010000015">
    <property type="protein sequence ID" value="NWE80792.1"/>
    <property type="molecule type" value="Genomic_DNA"/>
</dbReference>
<dbReference type="Proteomes" id="UP000590218">
    <property type="component" value="Unassembled WGS sequence"/>
</dbReference>
<comment type="caution">
    <text evidence="2">The sequence shown here is derived from an EMBL/GenBank/DDBJ whole genome shotgun (WGS) entry which is preliminary data.</text>
</comment>
<evidence type="ECO:0000313" key="1">
    <source>
        <dbReference type="EMBL" id="NWE09718.1"/>
    </source>
</evidence>
<protein>
    <submittedName>
        <fullName evidence="2">Uncharacterized protein</fullName>
    </submittedName>
</protein>
<dbReference type="InterPro" id="IPR029787">
    <property type="entry name" value="Nucleotide_cyclase"/>
</dbReference>
<evidence type="ECO:0000313" key="4">
    <source>
        <dbReference type="Proteomes" id="UP000590218"/>
    </source>
</evidence>